<comment type="caution">
    <text evidence="10">The sequence shown here is derived from an EMBL/GenBank/DDBJ whole genome shotgun (WGS) entry which is preliminary data.</text>
</comment>
<keyword evidence="8" id="KW-0472">Membrane</keyword>
<evidence type="ECO:0000256" key="8">
    <source>
        <dbReference type="ARBA" id="ARBA00023136"/>
    </source>
</evidence>
<reference evidence="10 11" key="1">
    <citation type="submission" date="2017-09" db="EMBL/GenBank/DDBJ databases">
        <title>Depth-based differentiation of microbial function through sediment-hosted aquifers and enrichment of novel symbionts in the deep terrestrial subsurface.</title>
        <authorList>
            <person name="Probst A.J."/>
            <person name="Ladd B."/>
            <person name="Jarett J.K."/>
            <person name="Geller-Mcgrath D.E."/>
            <person name="Sieber C.M."/>
            <person name="Emerson J.B."/>
            <person name="Anantharaman K."/>
            <person name="Thomas B.C."/>
            <person name="Malmstrom R."/>
            <person name="Stieglmeier M."/>
            <person name="Klingl A."/>
            <person name="Woyke T."/>
            <person name="Ryan C.M."/>
            <person name="Banfield J.F."/>
        </authorList>
    </citation>
    <scope>NUCLEOTIDE SEQUENCE [LARGE SCALE GENOMIC DNA]</scope>
    <source>
        <strain evidence="10">CG_4_10_14_0_8_um_filter_42_10</strain>
    </source>
</reference>
<dbReference type="PROSITE" id="PS50893">
    <property type="entry name" value="ABC_TRANSPORTER_2"/>
    <property type="match status" value="1"/>
</dbReference>
<dbReference type="InterPro" id="IPR003439">
    <property type="entry name" value="ABC_transporter-like_ATP-bd"/>
</dbReference>
<dbReference type="PROSITE" id="PS00211">
    <property type="entry name" value="ABC_TRANSPORTER_1"/>
    <property type="match status" value="1"/>
</dbReference>
<dbReference type="Pfam" id="PF00005">
    <property type="entry name" value="ABC_tran"/>
    <property type="match status" value="1"/>
</dbReference>
<name>A0A2M7RK54_9BACT</name>
<dbReference type="GO" id="GO:0005886">
    <property type="term" value="C:plasma membrane"/>
    <property type="evidence" value="ECO:0007669"/>
    <property type="project" value="UniProtKB-SubCell"/>
</dbReference>
<dbReference type="EMBL" id="PFMD01000012">
    <property type="protein sequence ID" value="PIY97139.1"/>
    <property type="molecule type" value="Genomic_DNA"/>
</dbReference>
<dbReference type="Proteomes" id="UP000230779">
    <property type="component" value="Unassembled WGS sequence"/>
</dbReference>
<accession>A0A2M7RK54</accession>
<dbReference type="InterPro" id="IPR017871">
    <property type="entry name" value="ABC_transporter-like_CS"/>
</dbReference>
<evidence type="ECO:0000256" key="5">
    <source>
        <dbReference type="ARBA" id="ARBA00022741"/>
    </source>
</evidence>
<evidence type="ECO:0000256" key="3">
    <source>
        <dbReference type="ARBA" id="ARBA00022448"/>
    </source>
</evidence>
<feature type="non-terminal residue" evidence="10">
    <location>
        <position position="300"/>
    </location>
</feature>
<dbReference type="Gene3D" id="3.40.50.300">
    <property type="entry name" value="P-loop containing nucleotide triphosphate hydrolases"/>
    <property type="match status" value="1"/>
</dbReference>
<evidence type="ECO:0000256" key="4">
    <source>
        <dbReference type="ARBA" id="ARBA00022475"/>
    </source>
</evidence>
<keyword evidence="3" id="KW-0813">Transport</keyword>
<comment type="subcellular location">
    <subcellularLocation>
        <location evidence="1">Cell membrane</location>
    </subcellularLocation>
</comment>
<dbReference type="PANTHER" id="PTHR42711">
    <property type="entry name" value="ABC TRANSPORTER ATP-BINDING PROTEIN"/>
    <property type="match status" value="1"/>
</dbReference>
<evidence type="ECO:0000313" key="10">
    <source>
        <dbReference type="EMBL" id="PIY97139.1"/>
    </source>
</evidence>
<evidence type="ECO:0000256" key="1">
    <source>
        <dbReference type="ARBA" id="ARBA00004236"/>
    </source>
</evidence>
<keyword evidence="7" id="KW-1278">Translocase</keyword>
<dbReference type="SUPFAM" id="SSF52540">
    <property type="entry name" value="P-loop containing nucleoside triphosphate hydrolases"/>
    <property type="match status" value="1"/>
</dbReference>
<keyword evidence="5" id="KW-0547">Nucleotide-binding</keyword>
<dbReference type="AlphaFoldDB" id="A0A2M7RK54"/>
<dbReference type="GO" id="GO:0016887">
    <property type="term" value="F:ATP hydrolysis activity"/>
    <property type="evidence" value="ECO:0007669"/>
    <property type="project" value="InterPro"/>
</dbReference>
<dbReference type="InterPro" id="IPR050763">
    <property type="entry name" value="ABC_transporter_ATP-binding"/>
</dbReference>
<protein>
    <submittedName>
        <fullName evidence="10">ABC transporter</fullName>
    </submittedName>
</protein>
<evidence type="ECO:0000256" key="7">
    <source>
        <dbReference type="ARBA" id="ARBA00022967"/>
    </source>
</evidence>
<evidence type="ECO:0000259" key="9">
    <source>
        <dbReference type="PROSITE" id="PS50893"/>
    </source>
</evidence>
<keyword evidence="4" id="KW-1003">Cell membrane</keyword>
<sequence length="300" mass="33964">MSVIEVKNLVKKFKQPDRKSDLVAVNDISFSVEQGEVFGLLGPNGAGKTTTLEIIEGLQKPTSGETAIKGISTQKELEKVKNLIGIQLQSSAYYEYLRLGEILELFGSFYQKALPADQLLDIVNLREKKKALIKQLSGGQQQRFSICAALVNDPEIVFLDEPTTGLDPQARRLMWEFIKKINQEGKTVVLTTHYMEEAQYLCDRIGIMDEGEIIALDTPKNLIHQLRSSSRIHFRATERFDLEVLKKVEGILEVKSNSENYYHLKVSKGNEALPKLYKWAEENKVFMIDLEVISADLEDV</sequence>
<evidence type="ECO:0000256" key="2">
    <source>
        <dbReference type="ARBA" id="ARBA00005417"/>
    </source>
</evidence>
<proteinExistence type="inferred from homology"/>
<dbReference type="InterPro" id="IPR003593">
    <property type="entry name" value="AAA+_ATPase"/>
</dbReference>
<gene>
    <name evidence="10" type="ORF">COY66_01130</name>
</gene>
<dbReference type="GO" id="GO:0005524">
    <property type="term" value="F:ATP binding"/>
    <property type="evidence" value="ECO:0007669"/>
    <property type="project" value="UniProtKB-KW"/>
</dbReference>
<comment type="similarity">
    <text evidence="2">Belongs to the ABC transporter superfamily.</text>
</comment>
<feature type="domain" description="ABC transporter" evidence="9">
    <location>
        <begin position="4"/>
        <end position="235"/>
    </location>
</feature>
<evidence type="ECO:0000256" key="6">
    <source>
        <dbReference type="ARBA" id="ARBA00022840"/>
    </source>
</evidence>
<dbReference type="FunFam" id="3.40.50.300:FF:000589">
    <property type="entry name" value="ABC transporter, ATP-binding subunit"/>
    <property type="match status" value="1"/>
</dbReference>
<dbReference type="SMART" id="SM00382">
    <property type="entry name" value="AAA"/>
    <property type="match status" value="1"/>
</dbReference>
<dbReference type="InterPro" id="IPR027417">
    <property type="entry name" value="P-loop_NTPase"/>
</dbReference>
<dbReference type="PANTHER" id="PTHR42711:SF5">
    <property type="entry name" value="ABC TRANSPORTER ATP-BINDING PROTEIN NATA"/>
    <property type="match status" value="1"/>
</dbReference>
<keyword evidence="6" id="KW-0067">ATP-binding</keyword>
<organism evidence="10 11">
    <name type="scientific">Candidatus Kerfeldbacteria bacterium CG_4_10_14_0_8_um_filter_42_10</name>
    <dbReference type="NCBI Taxonomy" id="2014248"/>
    <lineage>
        <taxon>Bacteria</taxon>
        <taxon>Candidatus Kerfeldiibacteriota</taxon>
    </lineage>
</organism>
<evidence type="ECO:0000313" key="11">
    <source>
        <dbReference type="Proteomes" id="UP000230779"/>
    </source>
</evidence>